<dbReference type="RefSeq" id="WP_025025262.1">
    <property type="nucleotide sequence ID" value="NZ_AZDZ01000005.1"/>
</dbReference>
<dbReference type="OrthoDB" id="2326461at2"/>
<comment type="caution">
    <text evidence="2">The sequence shown here is derived from an EMBL/GenBank/DDBJ whole genome shotgun (WGS) entry which is preliminary data.</text>
</comment>
<proteinExistence type="predicted"/>
<keyword evidence="3" id="KW-1185">Reference proteome</keyword>
<protein>
    <submittedName>
        <fullName evidence="2">Uncharacterized protein</fullName>
    </submittedName>
</protein>
<keyword evidence="1" id="KW-0472">Membrane</keyword>
<evidence type="ECO:0000313" key="2">
    <source>
        <dbReference type="EMBL" id="KRK80277.1"/>
    </source>
</evidence>
<dbReference type="Proteomes" id="UP000051248">
    <property type="component" value="Unassembled WGS sequence"/>
</dbReference>
<dbReference type="EMBL" id="AZDZ01000005">
    <property type="protein sequence ID" value="KRK80277.1"/>
    <property type="molecule type" value="Genomic_DNA"/>
</dbReference>
<reference evidence="2 3" key="1">
    <citation type="journal article" date="2015" name="Genome Announc.">
        <title>Expanding the biotechnology potential of lactobacilli through comparative genomics of 213 strains and associated genera.</title>
        <authorList>
            <person name="Sun Z."/>
            <person name="Harris H.M."/>
            <person name="McCann A."/>
            <person name="Guo C."/>
            <person name="Argimon S."/>
            <person name="Zhang W."/>
            <person name="Yang X."/>
            <person name="Jeffery I.B."/>
            <person name="Cooney J.C."/>
            <person name="Kagawa T.F."/>
            <person name="Liu W."/>
            <person name="Song Y."/>
            <person name="Salvetti E."/>
            <person name="Wrobel A."/>
            <person name="Rasinkangas P."/>
            <person name="Parkhill J."/>
            <person name="Rea M.C."/>
            <person name="O'Sullivan O."/>
            <person name="Ritari J."/>
            <person name="Douillard F.P."/>
            <person name="Paul Ross R."/>
            <person name="Yang R."/>
            <person name="Briner A.E."/>
            <person name="Felis G.E."/>
            <person name="de Vos W.M."/>
            <person name="Barrangou R."/>
            <person name="Klaenhammer T.R."/>
            <person name="Caufield P.W."/>
            <person name="Cui Y."/>
            <person name="Zhang H."/>
            <person name="O'Toole P.W."/>
        </authorList>
    </citation>
    <scope>NUCLEOTIDE SEQUENCE [LARGE SCALE GENOMIC DNA]</scope>
    <source>
        <strain evidence="2 3">DSM 19682</strain>
    </source>
</reference>
<feature type="transmembrane region" description="Helical" evidence="1">
    <location>
        <begin position="24"/>
        <end position="44"/>
    </location>
</feature>
<dbReference type="PATRIC" id="fig|1423775.4.peg.2650"/>
<accession>A0A0R1K9L7</accession>
<dbReference type="STRING" id="1423775.FD03_GL002603"/>
<organism evidence="2 3">
    <name type="scientific">Companilactobacillus nodensis DSM 19682 = JCM 14932 = NBRC 107160</name>
    <dbReference type="NCBI Taxonomy" id="1423775"/>
    <lineage>
        <taxon>Bacteria</taxon>
        <taxon>Bacillati</taxon>
        <taxon>Bacillota</taxon>
        <taxon>Bacilli</taxon>
        <taxon>Lactobacillales</taxon>
        <taxon>Lactobacillaceae</taxon>
        <taxon>Companilactobacillus</taxon>
    </lineage>
</organism>
<evidence type="ECO:0000313" key="3">
    <source>
        <dbReference type="Proteomes" id="UP000051248"/>
    </source>
</evidence>
<keyword evidence="1" id="KW-1133">Transmembrane helix</keyword>
<sequence>MNNTNQSRSSRHRQRKNKPFYQNIKFWIITFTSIIALVALFFGVQKYREYKSWQAPYYSQTGKHVLLSSDTDKLSDNQEEAFYNLVKGAIKSDDSKADFTNIEDKSLYVEKMKQKQTYYIEYVCTSNILVKLNYKTSVIIKLKSSDLKNSTKFTYWDFHSTLTDLLKE</sequence>
<dbReference type="AlphaFoldDB" id="A0A0R1K9L7"/>
<evidence type="ECO:0000256" key="1">
    <source>
        <dbReference type="SAM" id="Phobius"/>
    </source>
</evidence>
<name>A0A0R1K9L7_9LACO</name>
<keyword evidence="1" id="KW-0812">Transmembrane</keyword>
<gene>
    <name evidence="2" type="ORF">FD03_GL002603</name>
</gene>